<comment type="similarity">
    <text evidence="1">Belongs to the HEATR5 family.</text>
</comment>
<proteinExistence type="inferred from homology"/>
<evidence type="ECO:0000313" key="4">
    <source>
        <dbReference type="EMBL" id="KAF2664856.1"/>
    </source>
</evidence>
<dbReference type="Gene3D" id="1.25.10.10">
    <property type="entry name" value="Leucine-rich Repeat Variant"/>
    <property type="match status" value="3"/>
</dbReference>
<dbReference type="GO" id="GO:0005829">
    <property type="term" value="C:cytosol"/>
    <property type="evidence" value="ECO:0007669"/>
    <property type="project" value="GOC"/>
</dbReference>
<dbReference type="InterPro" id="IPR040108">
    <property type="entry name" value="Laa1/Sip1/HEATR5"/>
</dbReference>
<feature type="domain" description="LAA1-like C-terminal TPR repeats" evidence="3">
    <location>
        <begin position="1857"/>
        <end position="2018"/>
    </location>
</feature>
<reference evidence="4" key="1">
    <citation type="journal article" date="2020" name="Stud. Mycol.">
        <title>101 Dothideomycetes genomes: a test case for predicting lifestyles and emergence of pathogens.</title>
        <authorList>
            <person name="Haridas S."/>
            <person name="Albert R."/>
            <person name="Binder M."/>
            <person name="Bloem J."/>
            <person name="Labutti K."/>
            <person name="Salamov A."/>
            <person name="Andreopoulos B."/>
            <person name="Baker S."/>
            <person name="Barry K."/>
            <person name="Bills G."/>
            <person name="Bluhm B."/>
            <person name="Cannon C."/>
            <person name="Castanera R."/>
            <person name="Culley D."/>
            <person name="Daum C."/>
            <person name="Ezra D."/>
            <person name="Gonzalez J."/>
            <person name="Henrissat B."/>
            <person name="Kuo A."/>
            <person name="Liang C."/>
            <person name="Lipzen A."/>
            <person name="Lutzoni F."/>
            <person name="Magnuson J."/>
            <person name="Mondo S."/>
            <person name="Nolan M."/>
            <person name="Ohm R."/>
            <person name="Pangilinan J."/>
            <person name="Park H.-J."/>
            <person name="Ramirez L."/>
            <person name="Alfaro M."/>
            <person name="Sun H."/>
            <person name="Tritt A."/>
            <person name="Yoshinaga Y."/>
            <person name="Zwiers L.-H."/>
            <person name="Turgeon B."/>
            <person name="Goodwin S."/>
            <person name="Spatafora J."/>
            <person name="Crous P."/>
            <person name="Grigoriev I."/>
        </authorList>
    </citation>
    <scope>NUCLEOTIDE SEQUENCE</scope>
    <source>
        <strain evidence="4">CBS 115976</strain>
    </source>
</reference>
<keyword evidence="5" id="KW-1185">Reference proteome</keyword>
<dbReference type="InterPro" id="IPR011989">
    <property type="entry name" value="ARM-like"/>
</dbReference>
<dbReference type="Pfam" id="PF25808">
    <property type="entry name" value="TPR_LAA1_C"/>
    <property type="match status" value="1"/>
</dbReference>
<dbReference type="Pfam" id="PF25468">
    <property type="entry name" value="HEAT_HEATR5A"/>
    <property type="match status" value="1"/>
</dbReference>
<dbReference type="OrthoDB" id="192608at2759"/>
<accession>A0A6A6TZK8</accession>
<dbReference type="Pfam" id="PF20210">
    <property type="entry name" value="Laa1_Sip1_HTR5"/>
    <property type="match status" value="1"/>
</dbReference>
<gene>
    <name evidence="4" type="ORF">BT63DRAFT_482765</name>
</gene>
<feature type="region of interest" description="Disordered" evidence="2">
    <location>
        <begin position="1242"/>
        <end position="1261"/>
    </location>
</feature>
<dbReference type="GO" id="GO:0005794">
    <property type="term" value="C:Golgi apparatus"/>
    <property type="evidence" value="ECO:0007669"/>
    <property type="project" value="TreeGrafter"/>
</dbReference>
<dbReference type="PANTHER" id="PTHR21663">
    <property type="entry name" value="HYPOTHETICAL HEAT DOMAIN-CONTAINING"/>
    <property type="match status" value="1"/>
</dbReference>
<evidence type="ECO:0000256" key="2">
    <source>
        <dbReference type="SAM" id="MobiDB-lite"/>
    </source>
</evidence>
<dbReference type="GO" id="GO:0042147">
    <property type="term" value="P:retrograde transport, endosome to Golgi"/>
    <property type="evidence" value="ECO:0007669"/>
    <property type="project" value="TreeGrafter"/>
</dbReference>
<dbReference type="SUPFAM" id="SSF48371">
    <property type="entry name" value="ARM repeat"/>
    <property type="match status" value="2"/>
</dbReference>
<evidence type="ECO:0000256" key="1">
    <source>
        <dbReference type="ARBA" id="ARBA00008304"/>
    </source>
</evidence>
<dbReference type="EMBL" id="MU004241">
    <property type="protein sequence ID" value="KAF2664856.1"/>
    <property type="molecule type" value="Genomic_DNA"/>
</dbReference>
<dbReference type="GO" id="GO:0016020">
    <property type="term" value="C:membrane"/>
    <property type="evidence" value="ECO:0007669"/>
    <property type="project" value="TreeGrafter"/>
</dbReference>
<dbReference type="InterPro" id="IPR046837">
    <property type="entry name" value="Laa1/Sip1/HEATR5-like_HEAT"/>
</dbReference>
<organism evidence="4 5">
    <name type="scientific">Microthyrium microscopicum</name>
    <dbReference type="NCBI Taxonomy" id="703497"/>
    <lineage>
        <taxon>Eukaryota</taxon>
        <taxon>Fungi</taxon>
        <taxon>Dikarya</taxon>
        <taxon>Ascomycota</taxon>
        <taxon>Pezizomycotina</taxon>
        <taxon>Dothideomycetes</taxon>
        <taxon>Dothideomycetes incertae sedis</taxon>
        <taxon>Microthyriales</taxon>
        <taxon>Microthyriaceae</taxon>
        <taxon>Microthyrium</taxon>
    </lineage>
</organism>
<dbReference type="InterPro" id="IPR016024">
    <property type="entry name" value="ARM-type_fold"/>
</dbReference>
<dbReference type="GO" id="GO:0030139">
    <property type="term" value="C:endocytic vesicle"/>
    <property type="evidence" value="ECO:0007669"/>
    <property type="project" value="TreeGrafter"/>
</dbReference>
<dbReference type="InterPro" id="IPR057981">
    <property type="entry name" value="TPR_LAA1-like_C"/>
</dbReference>
<sequence>MADASPPASNGHSDTPDLDIQKLHALPSEQQELFLLTFTAELLRFVSSLDADGASAHQIHIKRTLFKILALPVPAPTRVIRNNLGACFAQIFGKGNRKLLFESINELVGLVGVGKTDKDASTRHAAIHCLGAIFEAAGDSAINLSILVVTTLLKTLKNSSNHAGIRGSIFKALGRLYIGVNIGADEAGARDVWRQARNATSGDKAQMVQVRACYCMQQLMEHTAFFDNSNDYEKMLAALYKGMETNSAMVRHAVAACWSTALVKSYSEEPKAETIVRPRKPKKRGTKGPNPDEEEEIERPDSPAPTRPATTLSFGLGDILRQLTSHYVRHATSNKARAAVAICYIRTLRGLGEGVIETEYGTIARHLFGDLLGAATISNNRYRALTARQIVRTILEDVVGKSILGESAQLRAAKYLINDVLKDYPQVLKERPEPPKQVLIGTLSALSSLVLSLGDGISSIADSCRDALLQVLTHPSYTVQVYTANCLKAFVFACPQLLLSCVTICMNGLTRELGQLSSGRQTSRKCVGLANGLAAILSVSTDQPLYGSVDVFSRVLSQATTLLKSSSSNSDLRLSSTQIQVAWILLGGLMTLGPNFVKIHTSQLLLLWKNALPKPLNKDNIASRNMLELSFLAHVRECALGTILTFLEYNKRLLTIDVTKRLATMLHNTTIFLGSLPSKKSTDDMNQRLSPSLQLFDFDLMVRRRVLQCYSRLIIDAPQGTSEIILQTNLLPLTISCFASPDNYTQNTSISAAIASSSGSFESIWDVGDNHGFGVTTLVRGFDLELYPGENNSEESQSWISDKGSYSVIETLLLSPIGRGREYDSIKLYSSKVKTISPIAEPPATEVVNAAIHLFAILFPLQGHRIQESILEQLRSFMGDSSLLRDPARKEAMSVNMAMALLGALKVTVKETVLPSGDIRNESVTTLMRSLFRGLLIHPDQYVRHIAAQGIGRLARVAGNQFTVKEVDELIEHIVANREPSARSGCAMALGHIYSQLGGMAAGLHLKKILGVLNSLSSDPHPTVHFWALESISRLANAAGLNFAPYVTSTLGLLAQLYYSDSHNEEVGSLAWSNLEVELPCPAVITRCVGSLINVLGPDLQDTAKTRDLILMLIEKFGAEASSIVLIESLRCQEHLSLYAPGYMDFAVYVRQLQHNLDSHVPSIRTSSLDGLHNLMRRDTEEVLRTAEPGLEDTLWLLLDKDPDDDTVKHILRNWLHQSAIEQTSDWVQRCNKVLTKVTMKKTTSNKPVAPKKPKSTTDIQDEEVAGFAASLGTAADDAAEGSSTQELLKWQTRTFAMDLMGELLRMVERDAAQDATSEALQALQGRVADVVRMAFSASTTGVVALRIRGLKIINQLLKMFSETPDPEYPDVTLLQQHQAQISSALNPAFGPDSSPELAAEAVYVCATFVSAGIVTEIKQMTRILSLLSSALDSFSINSESASIGELKGLSSNAMVMVKMAIFSAWAELQVASSERKYLADALKPKIAKLTPLWLASLREYARLRFEPDISMAAGSGLSGNLDTIYAALNRETLLQFYQSSWLKLVEAIASLIDEDSEFVFDALDGKTELTETNGDAPKATIIPYRNEPVAFFFVLFGLAFEALVSRSNDEGNSRSHTLELLTALKKILRPSVSGSAIYQEIIFSETMDMVDRLVLTESLNVQSVIVQIARNLCLEHPSARKDPNAPVEEEKLSDDIDQLFELTRIIVLVVAGLIPNLTDDKSRVRHALNDEAVALLTLALSALVDASSVFPTIIETDLHACILHIFATILATPSCQAAVVPQSLPIFKRFLASITTSDHPRKETAAQVRTALARFLTILKHAQRRESDAAVPCERNCLLAITILFSTASNIFSPADPLLAHLASELGDCLTSRIPSKVAASCTRSLLVAPANHPADDVLRALVIPHALSLVGAASTVEGLDEARSIVARALTALLTSPSVHSEPVKLQAGMALVLPTLASWARNAGSSSYKEVAERVLECAAAEQTVFRGVLGGLEPQEKGFLEEVIREGGVRREVREEKEEPSIALKMDFGA</sequence>
<evidence type="ECO:0000313" key="5">
    <source>
        <dbReference type="Proteomes" id="UP000799302"/>
    </source>
</evidence>
<feature type="region of interest" description="Disordered" evidence="2">
    <location>
        <begin position="270"/>
        <end position="308"/>
    </location>
</feature>
<name>A0A6A6TZK8_9PEZI</name>
<feature type="compositionally biased region" description="Basic residues" evidence="2">
    <location>
        <begin position="277"/>
        <end position="286"/>
    </location>
</feature>
<evidence type="ECO:0000259" key="3">
    <source>
        <dbReference type="Pfam" id="PF25808"/>
    </source>
</evidence>
<protein>
    <submittedName>
        <fullName evidence="4">ARM repeat-containing protein</fullName>
    </submittedName>
</protein>
<dbReference type="PANTHER" id="PTHR21663:SF0">
    <property type="entry name" value="HEAT REPEAT-CONTAINING PROTEIN 5B"/>
    <property type="match status" value="1"/>
</dbReference>
<dbReference type="GO" id="GO:0008104">
    <property type="term" value="P:intracellular protein localization"/>
    <property type="evidence" value="ECO:0007669"/>
    <property type="project" value="TreeGrafter"/>
</dbReference>
<dbReference type="GO" id="GO:0006897">
    <property type="term" value="P:endocytosis"/>
    <property type="evidence" value="ECO:0007669"/>
    <property type="project" value="TreeGrafter"/>
</dbReference>
<dbReference type="Proteomes" id="UP000799302">
    <property type="component" value="Unassembled WGS sequence"/>
</dbReference>